<sequence length="47" mass="4958">MAPAAQTCASGASQQIWKTARRRRAAGPKAVCCIFDAAIQAREAPRA</sequence>
<keyword evidence="2" id="KW-1185">Reference proteome</keyword>
<proteinExistence type="predicted"/>
<dbReference type="AlphaFoldDB" id="A0A1B0ZUA0"/>
<gene>
    <name evidence="1" type="ORF">JL2886_02814</name>
</gene>
<evidence type="ECO:0000313" key="1">
    <source>
        <dbReference type="EMBL" id="ANP37700.1"/>
    </source>
</evidence>
<organism evidence="1 2">
    <name type="scientific">Phaeobacter gallaeciensis</name>
    <dbReference type="NCBI Taxonomy" id="60890"/>
    <lineage>
        <taxon>Bacteria</taxon>
        <taxon>Pseudomonadati</taxon>
        <taxon>Pseudomonadota</taxon>
        <taxon>Alphaproteobacteria</taxon>
        <taxon>Rhodobacterales</taxon>
        <taxon>Roseobacteraceae</taxon>
        <taxon>Phaeobacter</taxon>
    </lineage>
</organism>
<name>A0A1B0ZUA0_9RHOB</name>
<dbReference type="Proteomes" id="UP000092565">
    <property type="component" value="Chromosome"/>
</dbReference>
<evidence type="ECO:0000313" key="2">
    <source>
        <dbReference type="Proteomes" id="UP000092565"/>
    </source>
</evidence>
<dbReference type="EMBL" id="CP015124">
    <property type="protein sequence ID" value="ANP37700.1"/>
    <property type="molecule type" value="Genomic_DNA"/>
</dbReference>
<protein>
    <submittedName>
        <fullName evidence="1">Uncharacterized protein</fullName>
    </submittedName>
</protein>
<reference evidence="1 2" key="1">
    <citation type="submission" date="2016-04" db="EMBL/GenBank/DDBJ databases">
        <authorList>
            <person name="Evans L.H."/>
            <person name="Alamgir A."/>
            <person name="Owens N."/>
            <person name="Weber N.D."/>
            <person name="Virtaneva K."/>
            <person name="Barbian K."/>
            <person name="Babar A."/>
            <person name="Rosenke K."/>
        </authorList>
    </citation>
    <scope>NUCLEOTIDE SEQUENCE [LARGE SCALE GENOMIC DNA]</scope>
    <source>
        <strain evidence="1 2">JL2886</strain>
    </source>
</reference>
<accession>A0A1B0ZUA0</accession>